<dbReference type="Proteomes" id="UP000282195">
    <property type="component" value="Chromosome"/>
</dbReference>
<keyword evidence="2" id="KW-1185">Reference proteome</keyword>
<dbReference type="RefSeq" id="WP_120702603.1">
    <property type="nucleotide sequence ID" value="NZ_CP032694.1"/>
</dbReference>
<dbReference type="AlphaFoldDB" id="A0A387FNC9"/>
<proteinExistence type="predicted"/>
<organism evidence="1 2">
    <name type="scientific">Rhizobium jaguaris</name>
    <dbReference type="NCBI Taxonomy" id="1312183"/>
    <lineage>
        <taxon>Bacteria</taxon>
        <taxon>Pseudomonadati</taxon>
        <taxon>Pseudomonadota</taxon>
        <taxon>Alphaproteobacteria</taxon>
        <taxon>Hyphomicrobiales</taxon>
        <taxon>Rhizobiaceae</taxon>
        <taxon>Rhizobium/Agrobacterium group</taxon>
        <taxon>Rhizobium</taxon>
    </lineage>
</organism>
<dbReference type="OrthoDB" id="8420595at2"/>
<accession>A0A387FNC9</accession>
<protein>
    <submittedName>
        <fullName evidence="1">Uncharacterized protein</fullName>
    </submittedName>
</protein>
<dbReference type="EMBL" id="CP032694">
    <property type="protein sequence ID" value="AYG57501.1"/>
    <property type="molecule type" value="Genomic_DNA"/>
</dbReference>
<evidence type="ECO:0000313" key="2">
    <source>
        <dbReference type="Proteomes" id="UP000282195"/>
    </source>
</evidence>
<dbReference type="KEGG" id="rjg:CCGE525_00670"/>
<sequence length="78" mass="9019">MASHAFIVTEQTPRGVEEARKGKDLSMPIWPVRFMWAALGYFARSRNRLDIEGAPDSMKRDLGFLDGCAPYREEERMR</sequence>
<reference evidence="1 2" key="1">
    <citation type="submission" date="2018-10" db="EMBL/GenBank/DDBJ databases">
        <title>Rhizobium etli, R. leguminosarum and a new Rhizobium genospecies from Phaseolus dumosus.</title>
        <authorList>
            <person name="Ramirez-Puebla S.T."/>
            <person name="Rogel-Hernandez M.A."/>
            <person name="Guerrero G."/>
            <person name="Ormeno-Orrillo E."/>
            <person name="Martinez-Romero J.C."/>
            <person name="Negrete-Yankelevich S."/>
            <person name="Martinez-Romero E."/>
        </authorList>
    </citation>
    <scope>NUCLEOTIDE SEQUENCE [LARGE SCALE GENOMIC DNA]</scope>
    <source>
        <strain evidence="1 2">CCGE525</strain>
    </source>
</reference>
<name>A0A387FNC9_9HYPH</name>
<evidence type="ECO:0000313" key="1">
    <source>
        <dbReference type="EMBL" id="AYG57501.1"/>
    </source>
</evidence>
<gene>
    <name evidence="1" type="ORF">CCGE525_00670</name>
</gene>